<dbReference type="Pfam" id="PF02678">
    <property type="entry name" value="Pirin"/>
    <property type="match status" value="1"/>
</dbReference>
<sequence>MDCRQIESIVHFNEADNIGDGFRMMNFIPNHRNMSMVRMRPFLMLDYNPVTYFPSGSSNPVSGAHPHKGYETISIVYNGVLNHKDSNGNRFLLEKGDVHWMTAGRGIVHQENIDDNFMKKGGLFQYVQLWVNLPAAQKNLPASHQVFKNSQLIKVALENNAGELEIIAGSYNEQKGLANTQTPIHLYNLLLNESGETEIKLPANFNTGLLVIDGDILVNGTTIVKNNAAVVFANNADSFKLKSTSRDGSTILVFSGEIIDEEISAHGPFIMNKKQEVIQAYNDFKAGKLGL</sequence>
<evidence type="ECO:0000259" key="4">
    <source>
        <dbReference type="Pfam" id="PF05726"/>
    </source>
</evidence>
<dbReference type="InterPro" id="IPR011051">
    <property type="entry name" value="RmlC_Cupin_sf"/>
</dbReference>
<dbReference type="InterPro" id="IPR008778">
    <property type="entry name" value="Pirin_C_dom"/>
</dbReference>
<feature type="domain" description="Pirin C-terminal" evidence="4">
    <location>
        <begin position="187"/>
        <end position="289"/>
    </location>
</feature>
<comment type="similarity">
    <text evidence="1 2">Belongs to the pirin family.</text>
</comment>
<dbReference type="Proteomes" id="UP001210231">
    <property type="component" value="Unassembled WGS sequence"/>
</dbReference>
<dbReference type="Pfam" id="PF05726">
    <property type="entry name" value="Pirin_C"/>
    <property type="match status" value="1"/>
</dbReference>
<dbReference type="CDD" id="cd02247">
    <property type="entry name" value="cupin_pirin_C"/>
    <property type="match status" value="1"/>
</dbReference>
<dbReference type="EMBL" id="JAQGEF010000014">
    <property type="protein sequence ID" value="MDA3615539.1"/>
    <property type="molecule type" value="Genomic_DNA"/>
</dbReference>
<dbReference type="InterPro" id="IPR014710">
    <property type="entry name" value="RmlC-like_jellyroll"/>
</dbReference>
<feature type="domain" description="Pirin N-terminal" evidence="3">
    <location>
        <begin position="25"/>
        <end position="131"/>
    </location>
</feature>
<evidence type="ECO:0000259" key="3">
    <source>
        <dbReference type="Pfam" id="PF02678"/>
    </source>
</evidence>
<dbReference type="InterPro" id="IPR012093">
    <property type="entry name" value="Pirin"/>
</dbReference>
<name>A0ABT4ULP9_9BACT</name>
<evidence type="ECO:0000256" key="2">
    <source>
        <dbReference type="RuleBase" id="RU003457"/>
    </source>
</evidence>
<comment type="caution">
    <text evidence="5">The sequence shown here is derived from an EMBL/GenBank/DDBJ whole genome shotgun (WGS) entry which is preliminary data.</text>
</comment>
<organism evidence="5 6">
    <name type="scientific">Polluticaenibacter yanchengensis</name>
    <dbReference type="NCBI Taxonomy" id="3014562"/>
    <lineage>
        <taxon>Bacteria</taxon>
        <taxon>Pseudomonadati</taxon>
        <taxon>Bacteroidota</taxon>
        <taxon>Chitinophagia</taxon>
        <taxon>Chitinophagales</taxon>
        <taxon>Chitinophagaceae</taxon>
        <taxon>Polluticaenibacter</taxon>
    </lineage>
</organism>
<evidence type="ECO:0000313" key="5">
    <source>
        <dbReference type="EMBL" id="MDA3615539.1"/>
    </source>
</evidence>
<accession>A0ABT4ULP9</accession>
<dbReference type="Gene3D" id="2.60.120.10">
    <property type="entry name" value="Jelly Rolls"/>
    <property type="match status" value="2"/>
</dbReference>
<evidence type="ECO:0000256" key="1">
    <source>
        <dbReference type="ARBA" id="ARBA00008416"/>
    </source>
</evidence>
<evidence type="ECO:0000313" key="6">
    <source>
        <dbReference type="Proteomes" id="UP001210231"/>
    </source>
</evidence>
<gene>
    <name evidence="5" type="ORF">O3P16_12030</name>
</gene>
<dbReference type="InterPro" id="IPR053186">
    <property type="entry name" value="QDO-related"/>
</dbReference>
<keyword evidence="6" id="KW-1185">Reference proteome</keyword>
<dbReference type="PANTHER" id="PTHR43594">
    <property type="entry name" value="QUERCETIN 2,3-DIOXYGENASE"/>
    <property type="match status" value="1"/>
</dbReference>
<dbReference type="PIRSF" id="PIRSF006232">
    <property type="entry name" value="Pirin"/>
    <property type="match status" value="1"/>
</dbReference>
<dbReference type="SUPFAM" id="SSF51182">
    <property type="entry name" value="RmlC-like cupins"/>
    <property type="match status" value="1"/>
</dbReference>
<dbReference type="RefSeq" id="WP_407031866.1">
    <property type="nucleotide sequence ID" value="NZ_JAQGEF010000014.1"/>
</dbReference>
<proteinExistence type="inferred from homology"/>
<reference evidence="5 6" key="1">
    <citation type="submission" date="2022-12" db="EMBL/GenBank/DDBJ databases">
        <title>Chitinophagaceae gen. sp. nov., a new member of the family Chitinophagaceae, isolated from soil in a chemical factory.</title>
        <authorList>
            <person name="Ke Z."/>
        </authorList>
    </citation>
    <scope>NUCLEOTIDE SEQUENCE [LARGE SCALE GENOMIC DNA]</scope>
    <source>
        <strain evidence="5 6">LY-5</strain>
    </source>
</reference>
<dbReference type="PANTHER" id="PTHR43594:SF1">
    <property type="entry name" value="QUERCETIN 2,3-DIOXYGENASE PA2418-RELATED"/>
    <property type="match status" value="1"/>
</dbReference>
<protein>
    <submittedName>
        <fullName evidence="5">Pirin family protein</fullName>
    </submittedName>
</protein>
<dbReference type="InterPro" id="IPR003829">
    <property type="entry name" value="Pirin_N_dom"/>
</dbReference>